<dbReference type="OrthoDB" id="1729685at2"/>
<protein>
    <submittedName>
        <fullName evidence="1">MjaI family restriction endonuclease</fullName>
    </submittedName>
</protein>
<keyword evidence="1" id="KW-0255">Endonuclease</keyword>
<dbReference type="AlphaFoldDB" id="A0A5C4S8K4"/>
<dbReference type="GO" id="GO:0003677">
    <property type="term" value="F:DNA binding"/>
    <property type="evidence" value="ECO:0007669"/>
    <property type="project" value="InterPro"/>
</dbReference>
<dbReference type="GO" id="GO:0009036">
    <property type="term" value="F:type II site-specific deoxyribonuclease activity"/>
    <property type="evidence" value="ECO:0007669"/>
    <property type="project" value="InterPro"/>
</dbReference>
<dbReference type="Pfam" id="PF09568">
    <property type="entry name" value="RE_MjaI"/>
    <property type="match status" value="1"/>
</dbReference>
<dbReference type="GO" id="GO:0009307">
    <property type="term" value="P:DNA restriction-modification system"/>
    <property type="evidence" value="ECO:0007669"/>
    <property type="project" value="InterPro"/>
</dbReference>
<keyword evidence="1" id="KW-0378">Hydrolase</keyword>
<dbReference type="RefSeq" id="WP_139456377.1">
    <property type="nucleotide sequence ID" value="NZ_VDCH01000005.1"/>
</dbReference>
<dbReference type="InterPro" id="IPR019068">
    <property type="entry name" value="Restrct_endonuc_II_MjaI"/>
</dbReference>
<keyword evidence="1" id="KW-0540">Nuclease</keyword>
<accession>A0A5C4S8K4</accession>
<gene>
    <name evidence="1" type="ORF">FGF66_03805</name>
</gene>
<dbReference type="EMBL" id="VDCH01000005">
    <property type="protein sequence ID" value="TNJ39497.1"/>
    <property type="molecule type" value="Genomic_DNA"/>
</dbReference>
<keyword evidence="2" id="KW-1185">Reference proteome</keyword>
<reference evidence="1 2" key="1">
    <citation type="submission" date="2019-05" db="EMBL/GenBank/DDBJ databases">
        <title>Draft Whole-Genome sequence of the green sulfur bacterium Chlorobaculum thiosulfatiphilum DSM 249.</title>
        <authorList>
            <person name="Meyer T.E."/>
            <person name="Kyndt J.A."/>
        </authorList>
    </citation>
    <scope>NUCLEOTIDE SEQUENCE [LARGE SCALE GENOMIC DNA]</scope>
    <source>
        <strain evidence="1 2">DSM 249</strain>
    </source>
</reference>
<dbReference type="Proteomes" id="UP000308271">
    <property type="component" value="Unassembled WGS sequence"/>
</dbReference>
<name>A0A5C4S8K4_CHLTI</name>
<evidence type="ECO:0000313" key="1">
    <source>
        <dbReference type="EMBL" id="TNJ39497.1"/>
    </source>
</evidence>
<sequence length="212" mass="24598">MAKEWILNSAMNRFQLNFKKNVGPTSESIRKCSPKNLEEWRDCYYAQVRPEEHIVELGKRLYVKITEVIQSEVAEVSEEDCIQYMKQLVIDRTYDGYVTEIQTVYGQLQHKLGVKIESALDEWDRLYNVDFFISVNQHYIGLQIKPITFGGGAPQLPKIFKEKSIQEETHKAFSEKFGGKVFYVYSAKTGEKKEICNPEVIGEIEAEIKRLS</sequence>
<organism evidence="1 2">
    <name type="scientific">Chlorobaculum thiosulfatiphilum</name>
    <name type="common">Chlorobium limicola f.sp. thiosulfatophilum</name>
    <dbReference type="NCBI Taxonomy" id="115852"/>
    <lineage>
        <taxon>Bacteria</taxon>
        <taxon>Pseudomonadati</taxon>
        <taxon>Chlorobiota</taxon>
        <taxon>Chlorobiia</taxon>
        <taxon>Chlorobiales</taxon>
        <taxon>Chlorobiaceae</taxon>
        <taxon>Chlorobaculum</taxon>
    </lineage>
</organism>
<comment type="caution">
    <text evidence="1">The sequence shown here is derived from an EMBL/GenBank/DDBJ whole genome shotgun (WGS) entry which is preliminary data.</text>
</comment>
<proteinExistence type="predicted"/>
<evidence type="ECO:0000313" key="2">
    <source>
        <dbReference type="Proteomes" id="UP000308271"/>
    </source>
</evidence>